<name>A0ABN7X519_GIGMA</name>
<dbReference type="Proteomes" id="UP000789901">
    <property type="component" value="Unassembled WGS sequence"/>
</dbReference>
<accession>A0ABN7X519</accession>
<comment type="caution">
    <text evidence="1">The sequence shown here is derived from an EMBL/GenBank/DDBJ whole genome shotgun (WGS) entry which is preliminary data.</text>
</comment>
<feature type="non-terminal residue" evidence="1">
    <location>
        <position position="1"/>
    </location>
</feature>
<protein>
    <submittedName>
        <fullName evidence="1">12747_t:CDS:1</fullName>
    </submittedName>
</protein>
<evidence type="ECO:0000313" key="1">
    <source>
        <dbReference type="EMBL" id="CAG8848299.1"/>
    </source>
</evidence>
<evidence type="ECO:0000313" key="2">
    <source>
        <dbReference type="Proteomes" id="UP000789901"/>
    </source>
</evidence>
<reference evidence="1 2" key="1">
    <citation type="submission" date="2021-06" db="EMBL/GenBank/DDBJ databases">
        <authorList>
            <person name="Kallberg Y."/>
            <person name="Tangrot J."/>
            <person name="Rosling A."/>
        </authorList>
    </citation>
    <scope>NUCLEOTIDE SEQUENCE [LARGE SCALE GENOMIC DNA]</scope>
    <source>
        <strain evidence="1 2">120-4 pot B 10/14</strain>
    </source>
</reference>
<dbReference type="EMBL" id="CAJVQB010091402">
    <property type="protein sequence ID" value="CAG8848299.1"/>
    <property type="molecule type" value="Genomic_DNA"/>
</dbReference>
<keyword evidence="2" id="KW-1185">Reference proteome</keyword>
<gene>
    <name evidence="1" type="ORF">GMARGA_LOCUS39119</name>
</gene>
<proteinExistence type="predicted"/>
<sequence>LDVLQDYCLDCWNFYKPTSIFKTRVNYDFCEYLVDELEPLVNSLVVEGAEIKLCSNCAIKKKEALFSSVRQLQDLIYKKLKEVKYTKFFFKDVIQVVLRNLYKILNEDYLYIEKYSEIVKNYDFPKNLRYNRDFNYNLDNKIGYFYG</sequence>
<organism evidence="1 2">
    <name type="scientific">Gigaspora margarita</name>
    <dbReference type="NCBI Taxonomy" id="4874"/>
    <lineage>
        <taxon>Eukaryota</taxon>
        <taxon>Fungi</taxon>
        <taxon>Fungi incertae sedis</taxon>
        <taxon>Mucoromycota</taxon>
        <taxon>Glomeromycotina</taxon>
        <taxon>Glomeromycetes</taxon>
        <taxon>Diversisporales</taxon>
        <taxon>Gigasporaceae</taxon>
        <taxon>Gigaspora</taxon>
    </lineage>
</organism>